<proteinExistence type="predicted"/>
<organism evidence="1 2">
    <name type="scientific">Neophaeococcomyces mojaviensis</name>
    <dbReference type="NCBI Taxonomy" id="3383035"/>
    <lineage>
        <taxon>Eukaryota</taxon>
        <taxon>Fungi</taxon>
        <taxon>Dikarya</taxon>
        <taxon>Ascomycota</taxon>
        <taxon>Pezizomycotina</taxon>
        <taxon>Eurotiomycetes</taxon>
        <taxon>Chaetothyriomycetidae</taxon>
        <taxon>Chaetothyriales</taxon>
        <taxon>Chaetothyriales incertae sedis</taxon>
        <taxon>Neophaeococcomyces</taxon>
    </lineage>
</organism>
<gene>
    <name evidence="1" type="ORF">H2198_000918</name>
</gene>
<evidence type="ECO:0000313" key="2">
    <source>
        <dbReference type="Proteomes" id="UP001172386"/>
    </source>
</evidence>
<keyword evidence="2" id="KW-1185">Reference proteome</keyword>
<dbReference type="EMBL" id="JAPDRQ010000010">
    <property type="protein sequence ID" value="KAJ9663157.1"/>
    <property type="molecule type" value="Genomic_DNA"/>
</dbReference>
<protein>
    <submittedName>
        <fullName evidence="1">Uncharacterized protein</fullName>
    </submittedName>
</protein>
<accession>A0ACC3AIT9</accession>
<comment type="caution">
    <text evidence="1">The sequence shown here is derived from an EMBL/GenBank/DDBJ whole genome shotgun (WGS) entry which is preliminary data.</text>
</comment>
<dbReference type="Proteomes" id="UP001172386">
    <property type="component" value="Unassembled WGS sequence"/>
</dbReference>
<name>A0ACC3AIT9_9EURO</name>
<reference evidence="1" key="1">
    <citation type="submission" date="2022-10" db="EMBL/GenBank/DDBJ databases">
        <title>Culturing micro-colonial fungi from biological soil crusts in the Mojave desert and describing Neophaeococcomyces mojavensis, and introducing the new genera and species Taxawa tesnikishii.</title>
        <authorList>
            <person name="Kurbessoian T."/>
            <person name="Stajich J.E."/>
        </authorList>
    </citation>
    <scope>NUCLEOTIDE SEQUENCE</scope>
    <source>
        <strain evidence="1">JES_112</strain>
    </source>
</reference>
<evidence type="ECO:0000313" key="1">
    <source>
        <dbReference type="EMBL" id="KAJ9663157.1"/>
    </source>
</evidence>
<sequence length="590" mass="66054">MPAMLLLSTPILLTPSLIAGVVSHKLYWSRHEFDAAVPHILLGAILVHLTLTLTFARQFTPSVANWHAILLEGVYVITVFTSIVAYRLFFHPLKRFQGPFWAPLTAWWKVKHIAKEGPHYALIEKLHGQYGEIVRIGPNNLSINNVEALQAIYGSQSTCTKPPSYLIGGLVSVQSERDPHRHRLRRAVWDKALGSNGTLSITPSESARITSSASNTFFPRLKELTDLLVAKLGEQDGKPAPVNDWMHYITFDVMAQFIFSRDWNQLATGKLNEGISYASAYLKFAIYGTQVPWLALSLMKIPYMPEPQSAMVEFASRALDDRMKEQPVTPDAMSHLLGNKDPEAQQFLSRHDLESDVFMIIVAGADTSFSVLVNLCFRLAANPQYQAQLRDEVAIAFSTNEPGSMAVNWPALSSCAFLAALINETLRLHPPVPSGMQRLTPPEGLIIPFESKLSSKTTAASDKNTIHIPGNSVVSVPTYSIQRSPRYFADPNSFIPERWTTRPELIIDKRAWCPFSLGAYGCAGKYFALMEIKLVIARLVLAFDLQFPELPAEGLELQQKADQEMWLKTQDDHMTLQPAQLKLRFVKRDE</sequence>